<comment type="caution">
    <text evidence="2">The sequence shown here is derived from an EMBL/GenBank/DDBJ whole genome shotgun (WGS) entry which is preliminary data.</text>
</comment>
<dbReference type="CDD" id="cd01948">
    <property type="entry name" value="EAL"/>
    <property type="match status" value="1"/>
</dbReference>
<dbReference type="EMBL" id="SPDV01000020">
    <property type="protein sequence ID" value="TFI58094.1"/>
    <property type="molecule type" value="Genomic_DNA"/>
</dbReference>
<accession>A0A4Y8ZQ53</accession>
<dbReference type="PROSITE" id="PS50883">
    <property type="entry name" value="EAL"/>
    <property type="match status" value="1"/>
</dbReference>
<protein>
    <submittedName>
        <fullName evidence="2">EAL domain-containing protein</fullName>
    </submittedName>
</protein>
<sequence length="297" mass="32371">MRPRRGGTLSGRPAMRCAAGADDALADRLGEAIAAGALSLEYQPKIDLESGAIAGVEALARWHEDELGPVSPATFVAVAERHDLVDRLTDWLLREALAQWSAWEREGHQVGLALNLSAISLRDPGLPDRLERMCATEGVPPMFLTIEITESATQELVPLLDTLTRIRLKGMGLALDDFGTGYSSLLQLRQLPYSELKIDQAFVREATISRESRLIIKALIDLAHGMGLSATAEGVEDFETLSLLREWGCDRAQGYLMSRPLRGPDLPSWIARSCARWRPPCLGQPDRLGALGPLTAG</sequence>
<evidence type="ECO:0000259" key="1">
    <source>
        <dbReference type="PROSITE" id="PS50883"/>
    </source>
</evidence>
<dbReference type="PANTHER" id="PTHR33121:SF71">
    <property type="entry name" value="OXYGEN SENSOR PROTEIN DOSP"/>
    <property type="match status" value="1"/>
</dbReference>
<dbReference type="Gene3D" id="3.20.20.450">
    <property type="entry name" value="EAL domain"/>
    <property type="match status" value="1"/>
</dbReference>
<feature type="domain" description="EAL" evidence="1">
    <location>
        <begin position="22"/>
        <end position="274"/>
    </location>
</feature>
<dbReference type="OrthoDB" id="7462471at2"/>
<dbReference type="InterPro" id="IPR050706">
    <property type="entry name" value="Cyclic-di-GMP_PDE-like"/>
</dbReference>
<keyword evidence="3" id="KW-1185">Reference proteome</keyword>
<dbReference type="SUPFAM" id="SSF141868">
    <property type="entry name" value="EAL domain-like"/>
    <property type="match status" value="1"/>
</dbReference>
<gene>
    <name evidence="2" type="ORF">E2493_11880</name>
</gene>
<proteinExistence type="predicted"/>
<dbReference type="GO" id="GO:0071111">
    <property type="term" value="F:cyclic-guanylate-specific phosphodiesterase activity"/>
    <property type="evidence" value="ECO:0007669"/>
    <property type="project" value="InterPro"/>
</dbReference>
<reference evidence="2 3" key="1">
    <citation type="submission" date="2019-03" db="EMBL/GenBank/DDBJ databases">
        <title>Genome sequence of Sphingomonas sp. 17J27-24.</title>
        <authorList>
            <person name="Kim M."/>
            <person name="Maeng S."/>
            <person name="Sathiyaraj S."/>
        </authorList>
    </citation>
    <scope>NUCLEOTIDE SEQUENCE [LARGE SCALE GENOMIC DNA]</scope>
    <source>
        <strain evidence="2 3">17J27-24</strain>
    </source>
</reference>
<evidence type="ECO:0000313" key="2">
    <source>
        <dbReference type="EMBL" id="TFI58094.1"/>
    </source>
</evidence>
<evidence type="ECO:0000313" key="3">
    <source>
        <dbReference type="Proteomes" id="UP000298213"/>
    </source>
</evidence>
<dbReference type="InterPro" id="IPR001633">
    <property type="entry name" value="EAL_dom"/>
</dbReference>
<dbReference type="SMART" id="SM00052">
    <property type="entry name" value="EAL"/>
    <property type="match status" value="1"/>
</dbReference>
<dbReference type="RefSeq" id="WP_135087016.1">
    <property type="nucleotide sequence ID" value="NZ_SPDV01000020.1"/>
</dbReference>
<dbReference type="Pfam" id="PF00563">
    <property type="entry name" value="EAL"/>
    <property type="match status" value="1"/>
</dbReference>
<name>A0A4Y8ZQ53_9SPHN</name>
<dbReference type="InterPro" id="IPR035919">
    <property type="entry name" value="EAL_sf"/>
</dbReference>
<dbReference type="PANTHER" id="PTHR33121">
    <property type="entry name" value="CYCLIC DI-GMP PHOSPHODIESTERASE PDEF"/>
    <property type="match status" value="1"/>
</dbReference>
<dbReference type="AlphaFoldDB" id="A0A4Y8ZQ53"/>
<organism evidence="2 3">
    <name type="scientific">Sphingomonas parva</name>
    <dbReference type="NCBI Taxonomy" id="2555898"/>
    <lineage>
        <taxon>Bacteria</taxon>
        <taxon>Pseudomonadati</taxon>
        <taxon>Pseudomonadota</taxon>
        <taxon>Alphaproteobacteria</taxon>
        <taxon>Sphingomonadales</taxon>
        <taxon>Sphingomonadaceae</taxon>
        <taxon>Sphingomonas</taxon>
    </lineage>
</organism>
<dbReference type="Proteomes" id="UP000298213">
    <property type="component" value="Unassembled WGS sequence"/>
</dbReference>